<dbReference type="Gene3D" id="3.40.50.2300">
    <property type="match status" value="1"/>
</dbReference>
<dbReference type="InterPro" id="IPR058124">
    <property type="entry name" value="CpxR-like_REC"/>
</dbReference>
<dbReference type="SUPFAM" id="SSF52172">
    <property type="entry name" value="CheY-like"/>
    <property type="match status" value="1"/>
</dbReference>
<organism evidence="12 13">
    <name type="scientific">Sphingomonas qilianensis</name>
    <dbReference type="NCBI Taxonomy" id="1736690"/>
    <lineage>
        <taxon>Bacteria</taxon>
        <taxon>Pseudomonadati</taxon>
        <taxon>Pseudomonadota</taxon>
        <taxon>Alphaproteobacteria</taxon>
        <taxon>Sphingomonadales</taxon>
        <taxon>Sphingomonadaceae</taxon>
        <taxon>Sphingomonas</taxon>
    </lineage>
</organism>
<keyword evidence="4" id="KW-0902">Two-component regulatory system</keyword>
<dbReference type="PANTHER" id="PTHR48111">
    <property type="entry name" value="REGULATOR OF RPOS"/>
    <property type="match status" value="1"/>
</dbReference>
<dbReference type="InterPro" id="IPR016032">
    <property type="entry name" value="Sig_transdc_resp-reg_C-effctor"/>
</dbReference>
<keyword evidence="6 9" id="KW-0238">DNA-binding</keyword>
<dbReference type="SUPFAM" id="SSF46894">
    <property type="entry name" value="C-terminal effector domain of the bipartite response regulators"/>
    <property type="match status" value="1"/>
</dbReference>
<dbReference type="PROSITE" id="PS51755">
    <property type="entry name" value="OMPR_PHOB"/>
    <property type="match status" value="1"/>
</dbReference>
<dbReference type="InterPro" id="IPR036388">
    <property type="entry name" value="WH-like_DNA-bd_sf"/>
</dbReference>
<evidence type="ECO:0000256" key="4">
    <source>
        <dbReference type="ARBA" id="ARBA00023012"/>
    </source>
</evidence>
<dbReference type="Pfam" id="PF00486">
    <property type="entry name" value="Trans_reg_C"/>
    <property type="match status" value="1"/>
</dbReference>
<dbReference type="InterPro" id="IPR039420">
    <property type="entry name" value="WalR-like"/>
</dbReference>
<protein>
    <submittedName>
        <fullName evidence="12">Response regulator</fullName>
    </submittedName>
</protein>
<evidence type="ECO:0000256" key="2">
    <source>
        <dbReference type="ARBA" id="ARBA00022490"/>
    </source>
</evidence>
<dbReference type="Gene3D" id="1.10.10.10">
    <property type="entry name" value="Winged helix-like DNA-binding domain superfamily/Winged helix DNA-binding domain"/>
    <property type="match status" value="1"/>
</dbReference>
<evidence type="ECO:0000256" key="8">
    <source>
        <dbReference type="PROSITE-ProRule" id="PRU00169"/>
    </source>
</evidence>
<gene>
    <name evidence="12" type="ORF">ABC969_08995</name>
</gene>
<reference evidence="12 13" key="1">
    <citation type="submission" date="2024-05" db="EMBL/GenBank/DDBJ databases">
        <authorList>
            <person name="Liu Q."/>
            <person name="Xin Y.-H."/>
        </authorList>
    </citation>
    <scope>NUCLEOTIDE SEQUENCE [LARGE SCALE GENOMIC DNA]</scope>
    <source>
        <strain evidence="12 13">CGMCC 1.15349</strain>
    </source>
</reference>
<name>A0ABU9XRT3_9SPHN</name>
<dbReference type="InterPro" id="IPR011006">
    <property type="entry name" value="CheY-like_superfamily"/>
</dbReference>
<dbReference type="Proteomes" id="UP001404104">
    <property type="component" value="Unassembled WGS sequence"/>
</dbReference>
<feature type="domain" description="OmpR/PhoB-type" evidence="11">
    <location>
        <begin position="138"/>
        <end position="237"/>
    </location>
</feature>
<dbReference type="InterPro" id="IPR001789">
    <property type="entry name" value="Sig_transdc_resp-reg_receiver"/>
</dbReference>
<feature type="DNA-binding region" description="OmpR/PhoB-type" evidence="9">
    <location>
        <begin position="138"/>
        <end position="237"/>
    </location>
</feature>
<evidence type="ECO:0000313" key="13">
    <source>
        <dbReference type="Proteomes" id="UP001404104"/>
    </source>
</evidence>
<keyword evidence="2" id="KW-0963">Cytoplasm</keyword>
<dbReference type="Pfam" id="PF00072">
    <property type="entry name" value="Response_reg"/>
    <property type="match status" value="1"/>
</dbReference>
<evidence type="ECO:0000259" key="10">
    <source>
        <dbReference type="PROSITE" id="PS50110"/>
    </source>
</evidence>
<sequence length="238" mass="26018">MKNKKALLERMPEILLIDDDRELTAMLTEFLAGEGLGAFAVHDGQTGETEALSGKYDLVVLDVMLPRLSGIEVLRRIRRASDVPVLLLTARGDDIDRISGLDLGADDYVPKPCSAGELVARMRAILRRVSSNRDNYPGDPIVAGPLTLMPGKRRAEWHGAVLDLTGTEFSLLEELARNAGHIVGKQQLSLNALGRALTAYDRSIDVHISSIRQKLGPRSDGQPWILGIRGQGYQLACE</sequence>
<dbReference type="RefSeq" id="WP_345864358.1">
    <property type="nucleotide sequence ID" value="NZ_JBDIMF010000003.1"/>
</dbReference>
<dbReference type="EMBL" id="JBDIMF010000003">
    <property type="protein sequence ID" value="MEN2786552.1"/>
    <property type="molecule type" value="Genomic_DNA"/>
</dbReference>
<dbReference type="CDD" id="cd00383">
    <property type="entry name" value="trans_reg_C"/>
    <property type="match status" value="1"/>
</dbReference>
<dbReference type="CDD" id="cd17623">
    <property type="entry name" value="REC_OmpR_CpxR"/>
    <property type="match status" value="1"/>
</dbReference>
<evidence type="ECO:0000256" key="1">
    <source>
        <dbReference type="ARBA" id="ARBA00004496"/>
    </source>
</evidence>
<dbReference type="PROSITE" id="PS50110">
    <property type="entry name" value="RESPONSE_REGULATORY"/>
    <property type="match status" value="1"/>
</dbReference>
<evidence type="ECO:0000256" key="9">
    <source>
        <dbReference type="PROSITE-ProRule" id="PRU01091"/>
    </source>
</evidence>
<dbReference type="SMART" id="SM00448">
    <property type="entry name" value="REC"/>
    <property type="match status" value="1"/>
</dbReference>
<dbReference type="SMART" id="SM00862">
    <property type="entry name" value="Trans_reg_C"/>
    <property type="match status" value="1"/>
</dbReference>
<comment type="subcellular location">
    <subcellularLocation>
        <location evidence="1">Cytoplasm</location>
    </subcellularLocation>
</comment>
<keyword evidence="3 8" id="KW-0597">Phosphoprotein</keyword>
<evidence type="ECO:0000256" key="5">
    <source>
        <dbReference type="ARBA" id="ARBA00023015"/>
    </source>
</evidence>
<keyword evidence="13" id="KW-1185">Reference proteome</keyword>
<proteinExistence type="predicted"/>
<keyword evidence="5" id="KW-0805">Transcription regulation</keyword>
<dbReference type="InterPro" id="IPR001867">
    <property type="entry name" value="OmpR/PhoB-type_DNA-bd"/>
</dbReference>
<evidence type="ECO:0000256" key="7">
    <source>
        <dbReference type="ARBA" id="ARBA00023163"/>
    </source>
</evidence>
<evidence type="ECO:0000256" key="3">
    <source>
        <dbReference type="ARBA" id="ARBA00022553"/>
    </source>
</evidence>
<evidence type="ECO:0000256" key="6">
    <source>
        <dbReference type="ARBA" id="ARBA00023125"/>
    </source>
</evidence>
<comment type="caution">
    <text evidence="12">The sequence shown here is derived from an EMBL/GenBank/DDBJ whole genome shotgun (WGS) entry which is preliminary data.</text>
</comment>
<dbReference type="PANTHER" id="PTHR48111:SF39">
    <property type="entry name" value="TRANSCRIPTIONAL REGULATORY PROTEIN CPXR"/>
    <property type="match status" value="1"/>
</dbReference>
<feature type="domain" description="Response regulatory" evidence="10">
    <location>
        <begin position="13"/>
        <end position="126"/>
    </location>
</feature>
<accession>A0ABU9XRT3</accession>
<feature type="modified residue" description="4-aspartylphosphate" evidence="8">
    <location>
        <position position="62"/>
    </location>
</feature>
<keyword evidence="7" id="KW-0804">Transcription</keyword>
<dbReference type="Gene3D" id="6.10.250.690">
    <property type="match status" value="1"/>
</dbReference>
<evidence type="ECO:0000313" key="12">
    <source>
        <dbReference type="EMBL" id="MEN2786552.1"/>
    </source>
</evidence>
<evidence type="ECO:0000259" key="11">
    <source>
        <dbReference type="PROSITE" id="PS51755"/>
    </source>
</evidence>